<protein>
    <recommendedName>
        <fullName evidence="8">DNA methyltransferase 2</fullName>
    </recommendedName>
</protein>
<dbReference type="EMBL" id="JAQQBR010001834">
    <property type="protein sequence ID" value="KAK0162346.1"/>
    <property type="molecule type" value="Genomic_DNA"/>
</dbReference>
<dbReference type="Pfam" id="PF00145">
    <property type="entry name" value="DNA_methylase"/>
    <property type="match status" value="1"/>
</dbReference>
<evidence type="ECO:0008006" key="8">
    <source>
        <dbReference type="Google" id="ProtNLM"/>
    </source>
</evidence>
<gene>
    <name evidence="6" type="ORF">PV327_008691</name>
</gene>
<dbReference type="GO" id="GO:0008168">
    <property type="term" value="F:methyltransferase activity"/>
    <property type="evidence" value="ECO:0007669"/>
    <property type="project" value="UniProtKB-KW"/>
</dbReference>
<dbReference type="SUPFAM" id="SSF53335">
    <property type="entry name" value="S-adenosyl-L-methionine-dependent methyltransferases"/>
    <property type="match status" value="1"/>
</dbReference>
<feature type="active site" evidence="4">
    <location>
        <position position="76"/>
    </location>
</feature>
<accession>A0AA39F3R2</accession>
<keyword evidence="2 4" id="KW-0808">Transferase</keyword>
<dbReference type="GO" id="GO:0005634">
    <property type="term" value="C:nucleus"/>
    <property type="evidence" value="ECO:0007669"/>
    <property type="project" value="TreeGrafter"/>
</dbReference>
<proteinExistence type="inferred from homology"/>
<dbReference type="InterPro" id="IPR029063">
    <property type="entry name" value="SAM-dependent_MTases_sf"/>
</dbReference>
<dbReference type="NCBIfam" id="TIGR00675">
    <property type="entry name" value="dcm"/>
    <property type="match status" value="1"/>
</dbReference>
<evidence type="ECO:0000256" key="3">
    <source>
        <dbReference type="ARBA" id="ARBA00022691"/>
    </source>
</evidence>
<dbReference type="Gene3D" id="3.40.50.150">
    <property type="entry name" value="Vaccinia Virus protein VP39"/>
    <property type="match status" value="1"/>
</dbReference>
<dbReference type="Gene3D" id="3.90.120.10">
    <property type="entry name" value="DNA Methylase, subunit A, domain 2"/>
    <property type="match status" value="1"/>
</dbReference>
<organism evidence="6 7">
    <name type="scientific">Microctonus hyperodae</name>
    <name type="common">Parasitoid wasp</name>
    <dbReference type="NCBI Taxonomy" id="165561"/>
    <lineage>
        <taxon>Eukaryota</taxon>
        <taxon>Metazoa</taxon>
        <taxon>Ecdysozoa</taxon>
        <taxon>Arthropoda</taxon>
        <taxon>Hexapoda</taxon>
        <taxon>Insecta</taxon>
        <taxon>Pterygota</taxon>
        <taxon>Neoptera</taxon>
        <taxon>Endopterygota</taxon>
        <taxon>Hymenoptera</taxon>
        <taxon>Apocrita</taxon>
        <taxon>Ichneumonoidea</taxon>
        <taxon>Braconidae</taxon>
        <taxon>Euphorinae</taxon>
        <taxon>Microctonus</taxon>
    </lineage>
</organism>
<evidence type="ECO:0000256" key="4">
    <source>
        <dbReference type="PROSITE-ProRule" id="PRU01016"/>
    </source>
</evidence>
<reference evidence="6" key="1">
    <citation type="journal article" date="2023" name="bioRxiv">
        <title>Scaffold-level genome assemblies of two parasitoid biocontrol wasps reveal the parthenogenesis mechanism and an associated novel virus.</title>
        <authorList>
            <person name="Inwood S."/>
            <person name="Skelly J."/>
            <person name="Guhlin J."/>
            <person name="Harrop T."/>
            <person name="Goldson S."/>
            <person name="Dearden P."/>
        </authorList>
    </citation>
    <scope>NUCLEOTIDE SEQUENCE</scope>
    <source>
        <strain evidence="6">Lincoln</strain>
        <tissue evidence="6">Whole body</tissue>
    </source>
</reference>
<keyword evidence="3 4" id="KW-0949">S-adenosyl-L-methionine</keyword>
<dbReference type="Proteomes" id="UP001168972">
    <property type="component" value="Unassembled WGS sequence"/>
</dbReference>
<dbReference type="PANTHER" id="PTHR46098">
    <property type="entry name" value="TRNA (CYTOSINE(38)-C(5))-METHYLTRANSFERASE"/>
    <property type="match status" value="1"/>
</dbReference>
<dbReference type="PANTHER" id="PTHR46098:SF1">
    <property type="entry name" value="TRNA (CYTOSINE(38)-C(5))-METHYLTRANSFERASE"/>
    <property type="match status" value="1"/>
</dbReference>
<evidence type="ECO:0000256" key="5">
    <source>
        <dbReference type="RuleBase" id="RU000416"/>
    </source>
</evidence>
<keyword evidence="1 4" id="KW-0489">Methyltransferase</keyword>
<keyword evidence="7" id="KW-1185">Reference proteome</keyword>
<evidence type="ECO:0000313" key="6">
    <source>
        <dbReference type="EMBL" id="KAK0162346.1"/>
    </source>
</evidence>
<dbReference type="GO" id="GO:0032259">
    <property type="term" value="P:methylation"/>
    <property type="evidence" value="ECO:0007669"/>
    <property type="project" value="UniProtKB-KW"/>
</dbReference>
<name>A0AA39F3R2_MICHY</name>
<dbReference type="InterPro" id="IPR001525">
    <property type="entry name" value="C5_MeTfrase"/>
</dbReference>
<dbReference type="AlphaFoldDB" id="A0AA39F3R2"/>
<evidence type="ECO:0000313" key="7">
    <source>
        <dbReference type="Proteomes" id="UP001168972"/>
    </source>
</evidence>
<reference evidence="6" key="2">
    <citation type="submission" date="2023-03" db="EMBL/GenBank/DDBJ databases">
        <authorList>
            <person name="Inwood S.N."/>
            <person name="Skelly J.G."/>
            <person name="Guhlin J."/>
            <person name="Harrop T.W.R."/>
            <person name="Goldson S.G."/>
            <person name="Dearden P.K."/>
        </authorList>
    </citation>
    <scope>NUCLEOTIDE SEQUENCE</scope>
    <source>
        <strain evidence="6">Lincoln</strain>
        <tissue evidence="6">Whole body</tissue>
    </source>
</reference>
<evidence type="ECO:0000256" key="1">
    <source>
        <dbReference type="ARBA" id="ARBA00022603"/>
    </source>
</evidence>
<dbReference type="PROSITE" id="PS51679">
    <property type="entry name" value="SAM_MT_C5"/>
    <property type="match status" value="1"/>
</dbReference>
<comment type="similarity">
    <text evidence="4 5">Belongs to the class I-like SAM-binding methyltransferase superfamily. C5-methyltransferase family.</text>
</comment>
<comment type="caution">
    <text evidence="6">The sequence shown here is derived from an EMBL/GenBank/DDBJ whole genome shotgun (WGS) entry which is preliminary data.</text>
</comment>
<dbReference type="InterPro" id="IPR050750">
    <property type="entry name" value="C5-MTase"/>
</dbReference>
<sequence length="363" mass="41136">MRILELYAGIGGMHYALQESGVDGVIVAAIEISTVANDVYKHNFPSAKLLNRNIESLTVPEIEDMNVDAIFMSPPCQPFTKNGLQKDADDARTISFFHILELIPQLTNLNYILLENVEPFERSASREVLISCLEKSKFNYKECILSPCDFGVPNNRSRYFLIAKKNTMPFCLLDFKESRVSSNEIIEILSNSDLYKQMKAKYSDLSSTEFPSLSKFIENNSIDNKSVLEANLPVALLEKHLNVLDIRNSESKGSCCFTSAYGRYAEGTGSVYSPLSKTEIDRILDELKKHNSTKSNDWMELAKSLKLRYFTPQEVSKIMCFPDTFSFPNSINKKQKYKLIGNSMNIHVVSHLILLLDHVPNNK</sequence>
<evidence type="ECO:0000256" key="2">
    <source>
        <dbReference type="ARBA" id="ARBA00022679"/>
    </source>
</evidence>
<dbReference type="PRINTS" id="PR00105">
    <property type="entry name" value="C5METTRFRASE"/>
</dbReference>